<feature type="transmembrane region" description="Helical" evidence="10">
    <location>
        <begin position="127"/>
        <end position="154"/>
    </location>
</feature>
<comment type="subcellular location">
    <subcellularLocation>
        <location evidence="1">Cell membrane</location>
        <topology evidence="1">Multi-pass membrane protein</topology>
    </subcellularLocation>
</comment>
<accession>A0A1I2VY42</accession>
<dbReference type="GO" id="GO:0005886">
    <property type="term" value="C:plasma membrane"/>
    <property type="evidence" value="ECO:0007669"/>
    <property type="project" value="UniProtKB-SubCell"/>
</dbReference>
<feature type="transmembrane region" description="Helical" evidence="10">
    <location>
        <begin position="51"/>
        <end position="70"/>
    </location>
</feature>
<keyword evidence="5 10" id="KW-0812">Transmembrane</keyword>
<keyword evidence="8" id="KW-0406">Ion transport</keyword>
<evidence type="ECO:0000256" key="3">
    <source>
        <dbReference type="ARBA" id="ARBA00022475"/>
    </source>
</evidence>
<organism evidence="11 12">
    <name type="scientific">Sporolactobacillus nakayamae</name>
    <dbReference type="NCBI Taxonomy" id="269670"/>
    <lineage>
        <taxon>Bacteria</taxon>
        <taxon>Bacillati</taxon>
        <taxon>Bacillota</taxon>
        <taxon>Bacilli</taxon>
        <taxon>Bacillales</taxon>
        <taxon>Sporolactobacillaceae</taxon>
        <taxon>Sporolactobacillus</taxon>
    </lineage>
</organism>
<keyword evidence="6" id="KW-0630">Potassium</keyword>
<gene>
    <name evidence="11" type="ORF">SAMN02982927_03311</name>
</gene>
<protein>
    <submittedName>
        <fullName evidence="11">Trk system potassium uptake protein TrkH</fullName>
    </submittedName>
</protein>
<evidence type="ECO:0000313" key="11">
    <source>
        <dbReference type="EMBL" id="SFG94013.1"/>
    </source>
</evidence>
<feature type="transmembrane region" description="Helical" evidence="10">
    <location>
        <begin position="232"/>
        <end position="253"/>
    </location>
</feature>
<dbReference type="AlphaFoldDB" id="A0A1I2VY42"/>
<evidence type="ECO:0000313" key="12">
    <source>
        <dbReference type="Proteomes" id="UP000198752"/>
    </source>
</evidence>
<feature type="transmembrane region" description="Helical" evidence="10">
    <location>
        <begin position="290"/>
        <end position="310"/>
    </location>
</feature>
<evidence type="ECO:0000256" key="6">
    <source>
        <dbReference type="ARBA" id="ARBA00022958"/>
    </source>
</evidence>
<name>A0A1I2VY42_9BACL</name>
<evidence type="ECO:0000256" key="2">
    <source>
        <dbReference type="ARBA" id="ARBA00022448"/>
    </source>
</evidence>
<dbReference type="PANTHER" id="PTHR32024:SF1">
    <property type="entry name" value="KTR SYSTEM POTASSIUM UPTAKE PROTEIN B"/>
    <property type="match status" value="1"/>
</dbReference>
<keyword evidence="2" id="KW-0813">Transport</keyword>
<feature type="transmembrane region" description="Helical" evidence="10">
    <location>
        <begin position="407"/>
        <end position="431"/>
    </location>
</feature>
<evidence type="ECO:0000256" key="8">
    <source>
        <dbReference type="ARBA" id="ARBA00023065"/>
    </source>
</evidence>
<dbReference type="NCBIfam" id="TIGR00933">
    <property type="entry name" value="2a38"/>
    <property type="match status" value="1"/>
</dbReference>
<feature type="transmembrane region" description="Helical" evidence="10">
    <location>
        <begin position="355"/>
        <end position="375"/>
    </location>
</feature>
<dbReference type="InterPro" id="IPR004772">
    <property type="entry name" value="TrkH"/>
</dbReference>
<feature type="transmembrane region" description="Helical" evidence="10">
    <location>
        <begin position="20"/>
        <end position="39"/>
    </location>
</feature>
<keyword evidence="7 10" id="KW-1133">Transmembrane helix</keyword>
<feature type="transmembrane region" description="Helical" evidence="10">
    <location>
        <begin position="197"/>
        <end position="220"/>
    </location>
</feature>
<feature type="transmembrane region" description="Helical" evidence="10">
    <location>
        <begin position="82"/>
        <end position="106"/>
    </location>
</feature>
<keyword evidence="9 10" id="KW-0472">Membrane</keyword>
<dbReference type="PANTHER" id="PTHR32024">
    <property type="entry name" value="TRK SYSTEM POTASSIUM UPTAKE PROTEIN TRKG-RELATED"/>
    <property type="match status" value="1"/>
</dbReference>
<proteinExistence type="predicted"/>
<keyword evidence="4" id="KW-0633">Potassium transport</keyword>
<evidence type="ECO:0000256" key="1">
    <source>
        <dbReference type="ARBA" id="ARBA00004651"/>
    </source>
</evidence>
<evidence type="ECO:0000256" key="7">
    <source>
        <dbReference type="ARBA" id="ARBA00022989"/>
    </source>
</evidence>
<evidence type="ECO:0000256" key="9">
    <source>
        <dbReference type="ARBA" id="ARBA00023136"/>
    </source>
</evidence>
<sequence>MAWFRNKMAQLDIRPFTFNPPLLLVLIFFTFVVIGGCLLKLPMATVHSISWIDAFFISTSAATVTGLAPIDPGTTFTVFGETVIMLLIQVGGLGVMSFAVFFVILLGRKISIRQRQLMQEALNQPSFGGVIRLVIWLLVFSVTIECVAALLLSIRMVPEFGWGKGLFYSIFHAVSAFNNAGFALFSDNLIRYVGDPLINLTISGLIITGGLGFTVLAELLSERKFRKMSLHSRMMIIGTIALNVIAITGILLLEWHNAQTLGKLPLGEKLWAGYFQGITPRTAGFNTIDYSSMTTPGILLTIFLMFVGAGSTSTGGGIKLTTFIVLLAEIFSFLKRKPEVEIGKRTIGRHIVARALTIVLISLILVFVSVFILSITEQTSLERILFEVVSAFGTVGLSMGLTSHLTVYGKLVIMFVMFFGKIGPLTMAFSFSKRTKAKIRYPDEDIFTG</sequence>
<dbReference type="EMBL" id="FOOY01000032">
    <property type="protein sequence ID" value="SFG94013.1"/>
    <property type="molecule type" value="Genomic_DNA"/>
</dbReference>
<dbReference type="GO" id="GO:0015379">
    <property type="term" value="F:potassium:chloride symporter activity"/>
    <property type="evidence" value="ECO:0007669"/>
    <property type="project" value="InterPro"/>
</dbReference>
<keyword evidence="12" id="KW-1185">Reference proteome</keyword>
<dbReference type="Proteomes" id="UP000198752">
    <property type="component" value="Unassembled WGS sequence"/>
</dbReference>
<evidence type="ECO:0000256" key="4">
    <source>
        <dbReference type="ARBA" id="ARBA00022538"/>
    </source>
</evidence>
<dbReference type="STRING" id="269670.SAMN02982927_03311"/>
<feature type="transmembrane region" description="Helical" evidence="10">
    <location>
        <begin position="166"/>
        <end position="185"/>
    </location>
</feature>
<dbReference type="Pfam" id="PF02386">
    <property type="entry name" value="TrkH"/>
    <property type="match status" value="1"/>
</dbReference>
<evidence type="ECO:0000256" key="5">
    <source>
        <dbReference type="ARBA" id="ARBA00022692"/>
    </source>
</evidence>
<dbReference type="InterPro" id="IPR003445">
    <property type="entry name" value="Cat_transpt"/>
</dbReference>
<reference evidence="12" key="1">
    <citation type="submission" date="2016-10" db="EMBL/GenBank/DDBJ databases">
        <authorList>
            <person name="Varghese N."/>
            <person name="Submissions S."/>
        </authorList>
    </citation>
    <scope>NUCLEOTIDE SEQUENCE [LARGE SCALE GENOMIC DNA]</scope>
    <source>
        <strain evidence="12">ATCC 700379</strain>
    </source>
</reference>
<keyword evidence="3" id="KW-1003">Cell membrane</keyword>
<evidence type="ECO:0000256" key="10">
    <source>
        <dbReference type="SAM" id="Phobius"/>
    </source>
</evidence>